<dbReference type="InterPro" id="IPR009061">
    <property type="entry name" value="DNA-bd_dom_put_sf"/>
</dbReference>
<accession>A0A1M5J0X0</accession>
<dbReference type="OrthoDB" id="337875at2"/>
<dbReference type="Proteomes" id="UP000184480">
    <property type="component" value="Unassembled WGS sequence"/>
</dbReference>
<proteinExistence type="predicted"/>
<evidence type="ECO:0000313" key="1">
    <source>
        <dbReference type="EMBL" id="SHG33870.1"/>
    </source>
</evidence>
<evidence type="ECO:0008006" key="3">
    <source>
        <dbReference type="Google" id="ProtNLM"/>
    </source>
</evidence>
<dbReference type="EMBL" id="FQUC01000021">
    <property type="protein sequence ID" value="SHG33870.1"/>
    <property type="molecule type" value="Genomic_DNA"/>
</dbReference>
<name>A0A1M5J0X0_9BACT</name>
<keyword evidence="2" id="KW-1185">Reference proteome</keyword>
<sequence length="95" mass="10997">MNGTVIYHVLSDESLDKKLKELLLTKEESLIERFHGVIVPSSWVCKIHNVSEATVTRYVKRGLLPVIERTSSRSNLQFRLSDILKTDFDKLRKLI</sequence>
<dbReference type="RefSeq" id="WP_062184365.1">
    <property type="nucleotide sequence ID" value="NZ_BBXL01000026.1"/>
</dbReference>
<dbReference type="AlphaFoldDB" id="A0A1M5J0X0"/>
<gene>
    <name evidence="1" type="ORF">SAMN05444362_12172</name>
</gene>
<organism evidence="1 2">
    <name type="scientific">Dysgonomonas macrotermitis</name>
    <dbReference type="NCBI Taxonomy" id="1346286"/>
    <lineage>
        <taxon>Bacteria</taxon>
        <taxon>Pseudomonadati</taxon>
        <taxon>Bacteroidota</taxon>
        <taxon>Bacteroidia</taxon>
        <taxon>Bacteroidales</taxon>
        <taxon>Dysgonomonadaceae</taxon>
        <taxon>Dysgonomonas</taxon>
    </lineage>
</organism>
<dbReference type="STRING" id="1346286.SAMN05444362_12172"/>
<protein>
    <recommendedName>
        <fullName evidence="3">Helix-turn-helix domain-containing protein</fullName>
    </recommendedName>
</protein>
<dbReference type="SUPFAM" id="SSF46955">
    <property type="entry name" value="Putative DNA-binding domain"/>
    <property type="match status" value="1"/>
</dbReference>
<evidence type="ECO:0000313" key="2">
    <source>
        <dbReference type="Proteomes" id="UP000184480"/>
    </source>
</evidence>
<reference evidence="2" key="1">
    <citation type="submission" date="2016-11" db="EMBL/GenBank/DDBJ databases">
        <authorList>
            <person name="Varghese N."/>
            <person name="Submissions S."/>
        </authorList>
    </citation>
    <scope>NUCLEOTIDE SEQUENCE [LARGE SCALE GENOMIC DNA]</scope>
    <source>
        <strain evidence="2">DSM 27370</strain>
    </source>
</reference>